<dbReference type="Pfam" id="PF13365">
    <property type="entry name" value="Trypsin_2"/>
    <property type="match status" value="1"/>
</dbReference>
<keyword evidence="1" id="KW-0720">Serine protease</keyword>
<dbReference type="EMBL" id="JAGGKP010000005">
    <property type="protein sequence ID" value="MBP1937331.1"/>
    <property type="molecule type" value="Genomic_DNA"/>
</dbReference>
<gene>
    <name evidence="5" type="ORF">J2Z20_002226</name>
</gene>
<dbReference type="SUPFAM" id="SSF50494">
    <property type="entry name" value="Trypsin-like serine proteases"/>
    <property type="match status" value="1"/>
</dbReference>
<keyword evidence="1" id="KW-0378">Hydrolase</keyword>
<name>A0ABS4H4D5_9BACL</name>
<protein>
    <submittedName>
        <fullName evidence="5">S1-C subfamily serine protease</fullName>
    </submittedName>
</protein>
<feature type="region of interest" description="Disordered" evidence="2">
    <location>
        <begin position="391"/>
        <end position="421"/>
    </location>
</feature>
<dbReference type="GO" id="GO:0006508">
    <property type="term" value="P:proteolysis"/>
    <property type="evidence" value="ECO:0007669"/>
    <property type="project" value="UniProtKB-KW"/>
</dbReference>
<dbReference type="PANTHER" id="PTHR22939:SF129">
    <property type="entry name" value="SERINE PROTEASE HTRA2, MITOCHONDRIAL"/>
    <property type="match status" value="1"/>
</dbReference>
<dbReference type="SUPFAM" id="SSF55383">
    <property type="entry name" value="Copper amine oxidase, domain N"/>
    <property type="match status" value="2"/>
</dbReference>
<evidence type="ECO:0000256" key="2">
    <source>
        <dbReference type="SAM" id="MobiDB-lite"/>
    </source>
</evidence>
<dbReference type="InterPro" id="IPR009003">
    <property type="entry name" value="Peptidase_S1_PA"/>
</dbReference>
<dbReference type="InterPro" id="IPR036582">
    <property type="entry name" value="Mao_N_sf"/>
</dbReference>
<dbReference type="InterPro" id="IPR012854">
    <property type="entry name" value="Cu_amine_oxidase-like_N"/>
</dbReference>
<evidence type="ECO:0000313" key="5">
    <source>
        <dbReference type="EMBL" id="MBP1937331.1"/>
    </source>
</evidence>
<keyword evidence="3" id="KW-0732">Signal</keyword>
<organism evidence="5 6">
    <name type="scientific">Paenibacillus sediminis</name>
    <dbReference type="NCBI Taxonomy" id="664909"/>
    <lineage>
        <taxon>Bacteria</taxon>
        <taxon>Bacillati</taxon>
        <taxon>Bacillota</taxon>
        <taxon>Bacilli</taxon>
        <taxon>Bacillales</taxon>
        <taxon>Paenibacillaceae</taxon>
        <taxon>Paenibacillus</taxon>
    </lineage>
</organism>
<dbReference type="Gene3D" id="2.40.10.120">
    <property type="match status" value="1"/>
</dbReference>
<feature type="chain" id="PRO_5045050688" evidence="3">
    <location>
        <begin position="24"/>
        <end position="421"/>
    </location>
</feature>
<feature type="domain" description="Copper amine oxidase-like N-terminal" evidence="4">
    <location>
        <begin position="58"/>
        <end position="151"/>
    </location>
</feature>
<dbReference type="PANTHER" id="PTHR22939">
    <property type="entry name" value="SERINE PROTEASE FAMILY S1C HTRA-RELATED"/>
    <property type="match status" value="1"/>
</dbReference>
<dbReference type="Gene3D" id="3.30.457.10">
    <property type="entry name" value="Copper amine oxidase-like, N-terminal domain"/>
    <property type="match status" value="2"/>
</dbReference>
<comment type="caution">
    <text evidence="5">The sequence shown here is derived from an EMBL/GenBank/DDBJ whole genome shotgun (WGS) entry which is preliminary data.</text>
</comment>
<dbReference type="Proteomes" id="UP001519273">
    <property type="component" value="Unassembled WGS sequence"/>
</dbReference>
<sequence>MKRLFMIFMLVIGLSTNPLTSFAEDSSSSSIFSGAIILSVGSPNAIYDNTDQIIDEDNFNVVPFVKNGRTLVPLRFVSESLEANVVWNGKTSTATITSTGKVINITPGRSVLLINNKNYPLDAAAEYKEGRIFVPLRAISEAFGKEVFFDRGIIVISNTSYDQDIINYLRFVLAPFKKDPYTGKTLNTEQIANLEQSVVLLESFDREGKSIGFGTAFAVGYGLFLTNYHVISEASQYLIETVQDRFYDVDGIVAVNKADDLALVKTKIRTNIPPLRIGSTWNLAKGQSIVTIGNPEGFQNTMSTGIISGLRTIDNERYIQITAPITNGSSGGPLFNIKGEVIGINTMGEDKGNLNFAVPIDYASAWIAKYKAMNFSSIKVLNQDLFRENKTVDEAPATQDGTTVQSPSQSEQSQAQSPTQL</sequence>
<accession>A0ABS4H4D5</accession>
<dbReference type="GO" id="GO:0008233">
    <property type="term" value="F:peptidase activity"/>
    <property type="evidence" value="ECO:0007669"/>
    <property type="project" value="UniProtKB-KW"/>
</dbReference>
<dbReference type="InterPro" id="IPR001940">
    <property type="entry name" value="Peptidase_S1C"/>
</dbReference>
<reference evidence="5 6" key="1">
    <citation type="submission" date="2021-03" db="EMBL/GenBank/DDBJ databases">
        <title>Genomic Encyclopedia of Type Strains, Phase IV (KMG-IV): sequencing the most valuable type-strain genomes for metagenomic binning, comparative biology and taxonomic classification.</title>
        <authorList>
            <person name="Goeker M."/>
        </authorList>
    </citation>
    <scope>NUCLEOTIDE SEQUENCE [LARGE SCALE GENOMIC DNA]</scope>
    <source>
        <strain evidence="5 6">DSM 23491</strain>
    </source>
</reference>
<keyword evidence="5" id="KW-0645">Protease</keyword>
<proteinExistence type="predicted"/>
<feature type="compositionally biased region" description="Low complexity" evidence="2">
    <location>
        <begin position="405"/>
        <end position="421"/>
    </location>
</feature>
<evidence type="ECO:0000313" key="6">
    <source>
        <dbReference type="Proteomes" id="UP001519273"/>
    </source>
</evidence>
<dbReference type="PRINTS" id="PR00834">
    <property type="entry name" value="PROTEASES2C"/>
</dbReference>
<dbReference type="RefSeq" id="WP_209849565.1">
    <property type="nucleotide sequence ID" value="NZ_CBCRVE010000005.1"/>
</dbReference>
<feature type="signal peptide" evidence="3">
    <location>
        <begin position="1"/>
        <end position="23"/>
    </location>
</feature>
<keyword evidence="6" id="KW-1185">Reference proteome</keyword>
<evidence type="ECO:0000259" key="4">
    <source>
        <dbReference type="Pfam" id="PF07833"/>
    </source>
</evidence>
<dbReference type="Pfam" id="PF07833">
    <property type="entry name" value="Cu_amine_oxidN1"/>
    <property type="match status" value="1"/>
</dbReference>
<evidence type="ECO:0000256" key="1">
    <source>
        <dbReference type="ARBA" id="ARBA00022825"/>
    </source>
</evidence>
<evidence type="ECO:0000256" key="3">
    <source>
        <dbReference type="SAM" id="SignalP"/>
    </source>
</evidence>